<evidence type="ECO:0000313" key="5">
    <source>
        <dbReference type="EMBL" id="TCP36459.1"/>
    </source>
</evidence>
<dbReference type="PANTHER" id="PTHR42852">
    <property type="entry name" value="THIOL:DISULFIDE INTERCHANGE PROTEIN DSBE"/>
    <property type="match status" value="1"/>
</dbReference>
<dbReference type="PANTHER" id="PTHR42852:SF13">
    <property type="entry name" value="PROTEIN DIPZ"/>
    <property type="match status" value="1"/>
</dbReference>
<evidence type="ECO:0000256" key="1">
    <source>
        <dbReference type="ARBA" id="ARBA00004196"/>
    </source>
</evidence>
<dbReference type="GO" id="GO:0015036">
    <property type="term" value="F:disulfide oxidoreductase activity"/>
    <property type="evidence" value="ECO:0007669"/>
    <property type="project" value="UniProtKB-ARBA"/>
</dbReference>
<dbReference type="PROSITE" id="PS51352">
    <property type="entry name" value="THIOREDOXIN_2"/>
    <property type="match status" value="1"/>
</dbReference>
<comment type="caution">
    <text evidence="5">The sequence shown here is derived from an EMBL/GenBank/DDBJ whole genome shotgun (WGS) entry which is preliminary data.</text>
</comment>
<dbReference type="InterPro" id="IPR050553">
    <property type="entry name" value="Thioredoxin_ResA/DsbE_sf"/>
</dbReference>
<evidence type="ECO:0000313" key="6">
    <source>
        <dbReference type="Proteomes" id="UP000295399"/>
    </source>
</evidence>
<dbReference type="InterPro" id="IPR013740">
    <property type="entry name" value="Redoxin"/>
</dbReference>
<dbReference type="InterPro" id="IPR017937">
    <property type="entry name" value="Thioredoxin_CS"/>
</dbReference>
<dbReference type="Pfam" id="PF08534">
    <property type="entry name" value="Redoxin"/>
    <property type="match status" value="1"/>
</dbReference>
<accession>A0A4R2PLG5</accession>
<gene>
    <name evidence="5" type="ORF">EV659_103351</name>
</gene>
<organism evidence="5 6">
    <name type="scientific">Rhodothalassium salexigens DSM 2132</name>
    <dbReference type="NCBI Taxonomy" id="1188247"/>
    <lineage>
        <taxon>Bacteria</taxon>
        <taxon>Pseudomonadati</taxon>
        <taxon>Pseudomonadota</taxon>
        <taxon>Alphaproteobacteria</taxon>
        <taxon>Rhodothalassiales</taxon>
        <taxon>Rhodothalassiaceae</taxon>
        <taxon>Rhodothalassium</taxon>
    </lineage>
</organism>
<dbReference type="InterPro" id="IPR036249">
    <property type="entry name" value="Thioredoxin-like_sf"/>
</dbReference>
<proteinExistence type="predicted"/>
<dbReference type="GO" id="GO:0016853">
    <property type="term" value="F:isomerase activity"/>
    <property type="evidence" value="ECO:0007669"/>
    <property type="project" value="UniProtKB-KW"/>
</dbReference>
<dbReference type="OrthoDB" id="9799347at2"/>
<keyword evidence="5" id="KW-0413">Isomerase</keyword>
<dbReference type="GO" id="GO:0017004">
    <property type="term" value="P:cytochrome complex assembly"/>
    <property type="evidence" value="ECO:0007669"/>
    <property type="project" value="UniProtKB-KW"/>
</dbReference>
<dbReference type="InterPro" id="IPR013766">
    <property type="entry name" value="Thioredoxin_domain"/>
</dbReference>
<name>A0A4R2PLG5_RHOSA</name>
<dbReference type="Proteomes" id="UP000295399">
    <property type="component" value="Unassembled WGS sequence"/>
</dbReference>
<evidence type="ECO:0000259" key="4">
    <source>
        <dbReference type="PROSITE" id="PS51352"/>
    </source>
</evidence>
<reference evidence="5 6" key="1">
    <citation type="submission" date="2019-03" db="EMBL/GenBank/DDBJ databases">
        <title>Genomic Encyclopedia of Type Strains, Phase IV (KMG-IV): sequencing the most valuable type-strain genomes for metagenomic binning, comparative biology and taxonomic classification.</title>
        <authorList>
            <person name="Goeker M."/>
        </authorList>
    </citation>
    <scope>NUCLEOTIDE SEQUENCE [LARGE SCALE GENOMIC DNA]</scope>
    <source>
        <strain evidence="5 6">DSM 2132</strain>
    </source>
</reference>
<feature type="domain" description="Thioredoxin" evidence="4">
    <location>
        <begin position="53"/>
        <end position="195"/>
    </location>
</feature>
<keyword evidence="2" id="KW-0201">Cytochrome c-type biogenesis</keyword>
<protein>
    <submittedName>
        <fullName evidence="5">Thiol-disulfide isomerase/thioredoxin</fullName>
    </submittedName>
</protein>
<comment type="subcellular location">
    <subcellularLocation>
        <location evidence="1">Cell envelope</location>
    </subcellularLocation>
</comment>
<keyword evidence="3" id="KW-0676">Redox-active center</keyword>
<dbReference type="RefSeq" id="WP_132707991.1">
    <property type="nucleotide sequence ID" value="NZ_JACIGF010000003.1"/>
</dbReference>
<dbReference type="EMBL" id="SLXO01000003">
    <property type="protein sequence ID" value="TCP36459.1"/>
    <property type="molecule type" value="Genomic_DNA"/>
</dbReference>
<dbReference type="SUPFAM" id="SSF52833">
    <property type="entry name" value="Thioredoxin-like"/>
    <property type="match status" value="1"/>
</dbReference>
<dbReference type="InParanoid" id="A0A4R2PLG5"/>
<evidence type="ECO:0000256" key="2">
    <source>
        <dbReference type="ARBA" id="ARBA00022748"/>
    </source>
</evidence>
<dbReference type="GO" id="GO:0030313">
    <property type="term" value="C:cell envelope"/>
    <property type="evidence" value="ECO:0007669"/>
    <property type="project" value="UniProtKB-SubCell"/>
</dbReference>
<dbReference type="CDD" id="cd02966">
    <property type="entry name" value="TlpA_like_family"/>
    <property type="match status" value="1"/>
</dbReference>
<evidence type="ECO:0000256" key="3">
    <source>
        <dbReference type="ARBA" id="ARBA00023284"/>
    </source>
</evidence>
<dbReference type="AlphaFoldDB" id="A0A4R2PLG5"/>
<dbReference type="PROSITE" id="PS00194">
    <property type="entry name" value="THIOREDOXIN_1"/>
    <property type="match status" value="1"/>
</dbReference>
<sequence>MNNRWLAPTIGALAVLVLLLVVYLVVLLMGSGAPGQASIADKAVGEMADFTFDHRGEPVPQTPFETADGTQRTLGDFEGRVVLVNLWASWCAPCLTELPHLARLHTEMGGAAFQVVAVSLDREGRAKAQATLEKVDATALPLYVDASMALGQAFGEGVMPVTVLVDAKGREVGRYLGPADWASDEAKALMQAVIDAG</sequence>
<dbReference type="Gene3D" id="3.40.30.10">
    <property type="entry name" value="Glutaredoxin"/>
    <property type="match status" value="1"/>
</dbReference>
<keyword evidence="6" id="KW-1185">Reference proteome</keyword>